<evidence type="ECO:0000313" key="9">
    <source>
        <dbReference type="Proteomes" id="UP001375240"/>
    </source>
</evidence>
<proteinExistence type="predicted"/>
<keyword evidence="3 4" id="KW-0413">Isomerase</keyword>
<feature type="domain" description="PpiC" evidence="7">
    <location>
        <begin position="63"/>
        <end position="174"/>
    </location>
</feature>
<evidence type="ECO:0000259" key="6">
    <source>
        <dbReference type="PROSITE" id="PS50020"/>
    </source>
</evidence>
<dbReference type="CDD" id="cd00201">
    <property type="entry name" value="WW"/>
    <property type="match status" value="1"/>
</dbReference>
<keyword evidence="9" id="KW-1185">Reference proteome</keyword>
<evidence type="ECO:0000256" key="2">
    <source>
        <dbReference type="ARBA" id="ARBA00023110"/>
    </source>
</evidence>
<keyword evidence="8" id="KW-0418">Kinase</keyword>
<dbReference type="GO" id="GO:0060261">
    <property type="term" value="P:positive regulation of transcription initiation by RNA polymerase II"/>
    <property type="evidence" value="ECO:0007669"/>
    <property type="project" value="UniProtKB-ARBA"/>
</dbReference>
<comment type="caution">
    <text evidence="8">The sequence shown here is derived from an EMBL/GenBank/DDBJ whole genome shotgun (WGS) entry which is preliminary data.</text>
</comment>
<dbReference type="InterPro" id="IPR001202">
    <property type="entry name" value="WW_dom"/>
</dbReference>
<dbReference type="EMBL" id="JAVHNQ010000005">
    <property type="protein sequence ID" value="KAK6346777.1"/>
    <property type="molecule type" value="Genomic_DNA"/>
</dbReference>
<evidence type="ECO:0000256" key="5">
    <source>
        <dbReference type="RuleBase" id="RU363014"/>
    </source>
</evidence>
<dbReference type="Proteomes" id="UP001375240">
    <property type="component" value="Unassembled WGS sequence"/>
</dbReference>
<dbReference type="SUPFAM" id="SSF54534">
    <property type="entry name" value="FKBP-like"/>
    <property type="match status" value="1"/>
</dbReference>
<dbReference type="GO" id="GO:0005634">
    <property type="term" value="C:nucleus"/>
    <property type="evidence" value="ECO:0007669"/>
    <property type="project" value="TreeGrafter"/>
</dbReference>
<dbReference type="SMART" id="SM00456">
    <property type="entry name" value="WW"/>
    <property type="match status" value="1"/>
</dbReference>
<dbReference type="FunFam" id="3.10.50.40:FF:000026">
    <property type="entry name" value="Peptidyl-prolyl cis-trans isomerase"/>
    <property type="match status" value="1"/>
</dbReference>
<evidence type="ECO:0000256" key="1">
    <source>
        <dbReference type="ARBA" id="ARBA00000971"/>
    </source>
</evidence>
<comment type="catalytic activity">
    <reaction evidence="1 5">
        <text>[protein]-peptidylproline (omega=180) = [protein]-peptidylproline (omega=0)</text>
        <dbReference type="Rhea" id="RHEA:16237"/>
        <dbReference type="Rhea" id="RHEA-COMP:10747"/>
        <dbReference type="Rhea" id="RHEA-COMP:10748"/>
        <dbReference type="ChEBI" id="CHEBI:83833"/>
        <dbReference type="ChEBI" id="CHEBI:83834"/>
        <dbReference type="EC" id="5.2.1.8"/>
    </reaction>
</comment>
<dbReference type="PROSITE" id="PS50020">
    <property type="entry name" value="WW_DOMAIN_2"/>
    <property type="match status" value="1"/>
</dbReference>
<reference evidence="8 9" key="1">
    <citation type="submission" date="2019-10" db="EMBL/GenBank/DDBJ databases">
        <authorList>
            <person name="Palmer J.M."/>
        </authorList>
    </citation>
    <scope>NUCLEOTIDE SEQUENCE [LARGE SCALE GENOMIC DNA]</scope>
    <source>
        <strain evidence="8 9">TWF696</strain>
    </source>
</reference>
<feature type="domain" description="WW" evidence="6">
    <location>
        <begin position="4"/>
        <end position="38"/>
    </location>
</feature>
<name>A0AAV9UTI2_9PEZI</name>
<dbReference type="PANTHER" id="PTHR10657">
    <property type="entry name" value="PEPTIDYL-PROLYL CIS-TRANS ISOMERASE"/>
    <property type="match status" value="1"/>
</dbReference>
<dbReference type="GO" id="GO:0003755">
    <property type="term" value="F:peptidyl-prolyl cis-trans isomerase activity"/>
    <property type="evidence" value="ECO:0007669"/>
    <property type="project" value="UniProtKB-UniRule"/>
</dbReference>
<dbReference type="SUPFAM" id="SSF51045">
    <property type="entry name" value="WW domain"/>
    <property type="match status" value="1"/>
</dbReference>
<evidence type="ECO:0000256" key="3">
    <source>
        <dbReference type="ARBA" id="ARBA00023235"/>
    </source>
</evidence>
<dbReference type="InterPro" id="IPR036020">
    <property type="entry name" value="WW_dom_sf"/>
</dbReference>
<evidence type="ECO:0000259" key="7">
    <source>
        <dbReference type="PROSITE" id="PS50198"/>
    </source>
</evidence>
<dbReference type="EC" id="5.2.1.8" evidence="5"/>
<dbReference type="GO" id="GO:0005829">
    <property type="term" value="C:cytosol"/>
    <property type="evidence" value="ECO:0007669"/>
    <property type="project" value="TreeGrafter"/>
</dbReference>
<dbReference type="PANTHER" id="PTHR10657:SF4">
    <property type="entry name" value="PEPTIDYL-PROLYL CIS-TRANS ISOMERASE-RELATED"/>
    <property type="match status" value="1"/>
</dbReference>
<protein>
    <recommendedName>
        <fullName evidence="5">Peptidyl-prolyl cis-trans isomerase</fullName>
        <ecNumber evidence="5">5.2.1.8</ecNumber>
    </recommendedName>
</protein>
<gene>
    <name evidence="8" type="primary">SSP1</name>
    <name evidence="8" type="ORF">TWF696_006886</name>
</gene>
<accession>A0AAV9UTI2</accession>
<dbReference type="InterPro" id="IPR051370">
    <property type="entry name" value="PPIase_Pin1"/>
</dbReference>
<keyword evidence="2 4" id="KW-0697">Rotamase</keyword>
<organism evidence="8 9">
    <name type="scientific">Orbilia brochopaga</name>
    <dbReference type="NCBI Taxonomy" id="3140254"/>
    <lineage>
        <taxon>Eukaryota</taxon>
        <taxon>Fungi</taxon>
        <taxon>Dikarya</taxon>
        <taxon>Ascomycota</taxon>
        <taxon>Pezizomycotina</taxon>
        <taxon>Orbiliomycetes</taxon>
        <taxon>Orbiliales</taxon>
        <taxon>Orbiliaceae</taxon>
        <taxon>Orbilia</taxon>
    </lineage>
</organism>
<dbReference type="InterPro" id="IPR000297">
    <property type="entry name" value="PPIase_PpiC"/>
</dbReference>
<sequence>MSDTGLPSGWEIRMSKSRGIPYYFCGSSQESCWEPPAGTDSDKLKAHMAANYSESIAPNAPQAQKIRAAHLLVKHAESRRPSSWREQEITRSKEEALQILGNHEQRIRSGDVSLADLAKSESDCSSARKGGDLGWFGRGDMQKEFEDAAFALKVGEMSSIVETASGYHLIERLG</sequence>
<dbReference type="Gene3D" id="3.10.50.40">
    <property type="match status" value="1"/>
</dbReference>
<dbReference type="PROSITE" id="PS50198">
    <property type="entry name" value="PPIC_PPIASE_2"/>
    <property type="match status" value="1"/>
</dbReference>
<dbReference type="PROSITE" id="PS01159">
    <property type="entry name" value="WW_DOMAIN_1"/>
    <property type="match status" value="1"/>
</dbReference>
<dbReference type="Gene3D" id="2.20.70.10">
    <property type="match status" value="1"/>
</dbReference>
<dbReference type="InterPro" id="IPR046357">
    <property type="entry name" value="PPIase_dom_sf"/>
</dbReference>
<dbReference type="AlphaFoldDB" id="A0AAV9UTI2"/>
<dbReference type="GO" id="GO:0016301">
    <property type="term" value="F:kinase activity"/>
    <property type="evidence" value="ECO:0007669"/>
    <property type="project" value="UniProtKB-KW"/>
</dbReference>
<evidence type="ECO:0000313" key="8">
    <source>
        <dbReference type="EMBL" id="KAK6346777.1"/>
    </source>
</evidence>
<keyword evidence="8" id="KW-0808">Transferase</keyword>
<dbReference type="Pfam" id="PF00639">
    <property type="entry name" value="Rotamase"/>
    <property type="match status" value="1"/>
</dbReference>
<evidence type="ECO:0000256" key="4">
    <source>
        <dbReference type="PROSITE-ProRule" id="PRU00278"/>
    </source>
</evidence>